<dbReference type="Proteomes" id="UP000220836">
    <property type="component" value="Unassembled WGS sequence"/>
</dbReference>
<proteinExistence type="predicted"/>
<feature type="chain" id="PRO_5013099491" evidence="1">
    <location>
        <begin position="41"/>
        <end position="159"/>
    </location>
</feature>
<dbReference type="OrthoDB" id="7857843at2"/>
<feature type="signal peptide" evidence="1">
    <location>
        <begin position="1"/>
        <end position="40"/>
    </location>
</feature>
<protein>
    <submittedName>
        <fullName evidence="2">Uncharacterized protein</fullName>
    </submittedName>
</protein>
<evidence type="ECO:0000313" key="2">
    <source>
        <dbReference type="EMBL" id="SMX44197.1"/>
    </source>
</evidence>
<gene>
    <name evidence="2" type="ORF">PEV8663_02814</name>
</gene>
<sequence>MTALSFDSMYCVTRRLAWYAGARRLFALLGIAALCLQAFAPDMAKAATMDWIEICSDAGIKTIQVDLSDGSSAPDQPCPKCDSCTFCAISLAGLTSNQPDLAAQFSSALPADVSQNQTVLRERRYFWPSTRGPPRRRNENKDRVFRAFPVSYSYKGEAL</sequence>
<dbReference type="RefSeq" id="WP_141468103.1">
    <property type="nucleotide sequence ID" value="NZ_CBDIHF020000003.1"/>
</dbReference>
<keyword evidence="1" id="KW-0732">Signal</keyword>
<dbReference type="InterPro" id="IPR021333">
    <property type="entry name" value="DUF2946"/>
</dbReference>
<dbReference type="EMBL" id="FXYH01000010">
    <property type="protein sequence ID" value="SMX44197.1"/>
    <property type="molecule type" value="Genomic_DNA"/>
</dbReference>
<name>A0A238KNI3_9RHOB</name>
<organism evidence="2 3">
    <name type="scientific">Pelagimonas varians</name>
    <dbReference type="NCBI Taxonomy" id="696760"/>
    <lineage>
        <taxon>Bacteria</taxon>
        <taxon>Pseudomonadati</taxon>
        <taxon>Pseudomonadota</taxon>
        <taxon>Alphaproteobacteria</taxon>
        <taxon>Rhodobacterales</taxon>
        <taxon>Roseobacteraceae</taxon>
        <taxon>Pelagimonas</taxon>
    </lineage>
</organism>
<reference evidence="2 3" key="1">
    <citation type="submission" date="2017-05" db="EMBL/GenBank/DDBJ databases">
        <authorList>
            <person name="Song R."/>
            <person name="Chenine A.L."/>
            <person name="Ruprecht R.M."/>
        </authorList>
    </citation>
    <scope>NUCLEOTIDE SEQUENCE [LARGE SCALE GENOMIC DNA]</scope>
    <source>
        <strain evidence="2 3">CECT 8663</strain>
    </source>
</reference>
<dbReference type="Pfam" id="PF11162">
    <property type="entry name" value="DUF2946"/>
    <property type="match status" value="1"/>
</dbReference>
<dbReference type="AlphaFoldDB" id="A0A238KNI3"/>
<accession>A0A238KNI3</accession>
<evidence type="ECO:0000313" key="3">
    <source>
        <dbReference type="Proteomes" id="UP000220836"/>
    </source>
</evidence>
<evidence type="ECO:0000256" key="1">
    <source>
        <dbReference type="SAM" id="SignalP"/>
    </source>
</evidence>
<keyword evidence="3" id="KW-1185">Reference proteome</keyword>